<sequence>MRQPSPRLSGKCAPIKTIKSLQPKHGVNYDYRSLMGSAGVARRRRPMKEAPLPGVGLGECILLLSAPPHLGEAIQTVSQNLKDVMVPPQRETAAVAIVVMAGATEREGQEHEEAGQCVDFGWVLRYVSSTTFHNTEEIGLRDRGPPWNSGIMRALESEGSPSARVRILPTVRV</sequence>
<comment type="caution">
    <text evidence="1">The sequence shown here is derived from an EMBL/GenBank/DDBJ whole genome shotgun (WGS) entry which is preliminary data.</text>
</comment>
<accession>A0A5B7GH77</accession>
<evidence type="ECO:0000313" key="1">
    <source>
        <dbReference type="EMBL" id="MPC56795.1"/>
    </source>
</evidence>
<protein>
    <submittedName>
        <fullName evidence="1">Uncharacterized protein</fullName>
    </submittedName>
</protein>
<gene>
    <name evidence="1" type="ORF">E2C01_050762</name>
</gene>
<organism evidence="1 2">
    <name type="scientific">Portunus trituberculatus</name>
    <name type="common">Swimming crab</name>
    <name type="synonym">Neptunus trituberculatus</name>
    <dbReference type="NCBI Taxonomy" id="210409"/>
    <lineage>
        <taxon>Eukaryota</taxon>
        <taxon>Metazoa</taxon>
        <taxon>Ecdysozoa</taxon>
        <taxon>Arthropoda</taxon>
        <taxon>Crustacea</taxon>
        <taxon>Multicrustacea</taxon>
        <taxon>Malacostraca</taxon>
        <taxon>Eumalacostraca</taxon>
        <taxon>Eucarida</taxon>
        <taxon>Decapoda</taxon>
        <taxon>Pleocyemata</taxon>
        <taxon>Brachyura</taxon>
        <taxon>Eubrachyura</taxon>
        <taxon>Portunoidea</taxon>
        <taxon>Portunidae</taxon>
        <taxon>Portuninae</taxon>
        <taxon>Portunus</taxon>
    </lineage>
</organism>
<keyword evidence="2" id="KW-1185">Reference proteome</keyword>
<dbReference type="Proteomes" id="UP000324222">
    <property type="component" value="Unassembled WGS sequence"/>
</dbReference>
<name>A0A5B7GH77_PORTR</name>
<proteinExistence type="predicted"/>
<reference evidence="1 2" key="1">
    <citation type="submission" date="2019-05" db="EMBL/GenBank/DDBJ databases">
        <title>Another draft genome of Portunus trituberculatus and its Hox gene families provides insights of decapod evolution.</title>
        <authorList>
            <person name="Jeong J.-H."/>
            <person name="Song I."/>
            <person name="Kim S."/>
            <person name="Choi T."/>
            <person name="Kim D."/>
            <person name="Ryu S."/>
            <person name="Kim W."/>
        </authorList>
    </citation>
    <scope>NUCLEOTIDE SEQUENCE [LARGE SCALE GENOMIC DNA]</scope>
    <source>
        <tissue evidence="1">Muscle</tissue>
    </source>
</reference>
<dbReference type="AlphaFoldDB" id="A0A5B7GH77"/>
<evidence type="ECO:0000313" key="2">
    <source>
        <dbReference type="Proteomes" id="UP000324222"/>
    </source>
</evidence>
<dbReference type="EMBL" id="VSRR010014258">
    <property type="protein sequence ID" value="MPC56795.1"/>
    <property type="molecule type" value="Genomic_DNA"/>
</dbReference>